<keyword evidence="2" id="KW-1185">Reference proteome</keyword>
<dbReference type="AlphaFoldDB" id="A0A498JLW3"/>
<dbReference type="InterPro" id="IPR029061">
    <property type="entry name" value="THDP-binding"/>
</dbReference>
<reference evidence="1 2" key="1">
    <citation type="submission" date="2018-10" db="EMBL/GenBank/DDBJ databases">
        <title>A high-quality apple genome assembly.</title>
        <authorList>
            <person name="Hu J."/>
        </authorList>
    </citation>
    <scope>NUCLEOTIDE SEQUENCE [LARGE SCALE GENOMIC DNA]</scope>
    <source>
        <strain evidence="2">cv. HFTH1</strain>
        <tissue evidence="1">Young leaf</tissue>
    </source>
</reference>
<dbReference type="EMBL" id="RDQH01000333">
    <property type="protein sequence ID" value="RXH94602.1"/>
    <property type="molecule type" value="Genomic_DNA"/>
</dbReference>
<comment type="caution">
    <text evidence="1">The sequence shown here is derived from an EMBL/GenBank/DDBJ whole genome shotgun (WGS) entry which is preliminary data.</text>
</comment>
<dbReference type="Gramene" id="mRNA:MD07G0178500">
    <property type="protein sequence ID" value="mRNA:MD07G0178500"/>
    <property type="gene ID" value="MD07G0178500"/>
</dbReference>
<evidence type="ECO:0000313" key="2">
    <source>
        <dbReference type="Proteomes" id="UP000290289"/>
    </source>
</evidence>
<proteinExistence type="predicted"/>
<dbReference type="SUPFAM" id="SSF52518">
    <property type="entry name" value="Thiamin diphosphate-binding fold (THDP-binding)"/>
    <property type="match status" value="1"/>
</dbReference>
<evidence type="ECO:0000313" key="1">
    <source>
        <dbReference type="EMBL" id="RXH94602.1"/>
    </source>
</evidence>
<dbReference type="Proteomes" id="UP000290289">
    <property type="component" value="Chromosome 7"/>
</dbReference>
<accession>A0A498JLW3</accession>
<dbReference type="KEGG" id="mdm:103416155"/>
<sequence length="100" mass="11245">MTTKMQMAGFTGIGVGVAYYGLRPIVEAMTFIFPMRAILLQNKIMSDGAVPGFGAQHSQMVESLVLYCWDSIVQSNRTNYWILNLTDSTYMSREIVQIIL</sequence>
<gene>
    <name evidence="1" type="ORF">DVH24_024286</name>
</gene>
<dbReference type="OrthoDB" id="10266385at2759"/>
<evidence type="ECO:0008006" key="3">
    <source>
        <dbReference type="Google" id="ProtNLM"/>
    </source>
</evidence>
<name>A0A498JLW3_MALDO</name>
<organism evidence="1 2">
    <name type="scientific">Malus domestica</name>
    <name type="common">Apple</name>
    <name type="synonym">Pyrus malus</name>
    <dbReference type="NCBI Taxonomy" id="3750"/>
    <lineage>
        <taxon>Eukaryota</taxon>
        <taxon>Viridiplantae</taxon>
        <taxon>Streptophyta</taxon>
        <taxon>Embryophyta</taxon>
        <taxon>Tracheophyta</taxon>
        <taxon>Spermatophyta</taxon>
        <taxon>Magnoliopsida</taxon>
        <taxon>eudicotyledons</taxon>
        <taxon>Gunneridae</taxon>
        <taxon>Pentapetalae</taxon>
        <taxon>rosids</taxon>
        <taxon>fabids</taxon>
        <taxon>Rosales</taxon>
        <taxon>Rosaceae</taxon>
        <taxon>Amygdaloideae</taxon>
        <taxon>Maleae</taxon>
        <taxon>Malus</taxon>
    </lineage>
</organism>
<dbReference type="STRING" id="3750.A0A498JLW3"/>
<protein>
    <recommendedName>
        <fullName evidence="3">Transketolase-like pyrimidine-binding domain-containing protein</fullName>
    </recommendedName>
</protein>